<protein>
    <submittedName>
        <fullName evidence="1">Uncharacterized protein</fullName>
    </submittedName>
</protein>
<accession>A0A1M7EBV3</accession>
<gene>
    <name evidence="1" type="ORF">SAMN05444266_105377</name>
</gene>
<proteinExistence type="predicted"/>
<dbReference type="EMBL" id="FRBL01000005">
    <property type="protein sequence ID" value="SHL89242.1"/>
    <property type="molecule type" value="Genomic_DNA"/>
</dbReference>
<keyword evidence="2" id="KW-1185">Reference proteome</keyword>
<name>A0A1M7EBV3_9BACT</name>
<evidence type="ECO:0000313" key="1">
    <source>
        <dbReference type="EMBL" id="SHL89242.1"/>
    </source>
</evidence>
<organism evidence="1 2">
    <name type="scientific">Chitinophaga jiangningensis</name>
    <dbReference type="NCBI Taxonomy" id="1419482"/>
    <lineage>
        <taxon>Bacteria</taxon>
        <taxon>Pseudomonadati</taxon>
        <taxon>Bacteroidota</taxon>
        <taxon>Chitinophagia</taxon>
        <taxon>Chitinophagales</taxon>
        <taxon>Chitinophagaceae</taxon>
        <taxon>Chitinophaga</taxon>
    </lineage>
</organism>
<evidence type="ECO:0000313" key="2">
    <source>
        <dbReference type="Proteomes" id="UP000184420"/>
    </source>
</evidence>
<sequence length="138" mass="15191">MKDKLVPVLFFLLFALIVLNGCKKNKELPACGCSAPATDTIAETSNLKGEIMYFGSNNSKDFQNKYVIVYTEKDCINCKHYLAICNESVLPAEVLALKSSKNTLQVSFSGVLKPVCEKVFAPADNTYDNVSLTKIVLQ</sequence>
<dbReference type="AlphaFoldDB" id="A0A1M7EBV3"/>
<dbReference type="Proteomes" id="UP000184420">
    <property type="component" value="Unassembled WGS sequence"/>
</dbReference>
<reference evidence="1 2" key="1">
    <citation type="submission" date="2016-11" db="EMBL/GenBank/DDBJ databases">
        <authorList>
            <person name="Jaros S."/>
            <person name="Januszkiewicz K."/>
            <person name="Wedrychowicz H."/>
        </authorList>
    </citation>
    <scope>NUCLEOTIDE SEQUENCE [LARGE SCALE GENOMIC DNA]</scope>
    <source>
        <strain evidence="1 2">DSM 27406</strain>
    </source>
</reference>